<feature type="modified residue" description="4-aspartylphosphate" evidence="6">
    <location>
        <position position="63"/>
    </location>
</feature>
<organism evidence="8 9">
    <name type="scientific">Herbaspirillum rubrisubalbicans Os34</name>
    <dbReference type="NCBI Taxonomy" id="1235827"/>
    <lineage>
        <taxon>Bacteria</taxon>
        <taxon>Pseudomonadati</taxon>
        <taxon>Pseudomonadota</taxon>
        <taxon>Betaproteobacteria</taxon>
        <taxon>Burkholderiales</taxon>
        <taxon>Oxalobacteraceae</taxon>
        <taxon>Herbaspirillum</taxon>
    </lineage>
</organism>
<keyword evidence="1 6" id="KW-0597">Phosphoprotein</keyword>
<dbReference type="InterPro" id="IPR011006">
    <property type="entry name" value="CheY-like_superfamily"/>
</dbReference>
<dbReference type="PROSITE" id="PS50110">
    <property type="entry name" value="RESPONSE_REGULATORY"/>
    <property type="match status" value="1"/>
</dbReference>
<dbReference type="InterPro" id="IPR001789">
    <property type="entry name" value="Sig_transdc_resp-reg_receiver"/>
</dbReference>
<sequence>MMSEGDDFSPSHRPIAVIDDDLGVRAALCNLLDSAGYRSCSFDCGEDFLVSPCLEQACCAIVDLGLARMSGFELAEQLAQLRPTLPLLLISAQVTPAQRQRALALGFPLLTKPVDADTLLVLLTATLLYGRT</sequence>
<evidence type="ECO:0000256" key="4">
    <source>
        <dbReference type="ARBA" id="ARBA00023125"/>
    </source>
</evidence>
<proteinExistence type="predicted"/>
<gene>
    <name evidence="8" type="ORF">C798_25880</name>
</gene>
<feature type="domain" description="Response regulatory" evidence="7">
    <location>
        <begin position="14"/>
        <end position="127"/>
    </location>
</feature>
<dbReference type="GO" id="GO:0005829">
    <property type="term" value="C:cytosol"/>
    <property type="evidence" value="ECO:0007669"/>
    <property type="project" value="TreeGrafter"/>
</dbReference>
<dbReference type="Pfam" id="PF00072">
    <property type="entry name" value="Response_reg"/>
    <property type="match status" value="1"/>
</dbReference>
<accession>A0A6M4A1J8</accession>
<dbReference type="PANTHER" id="PTHR48111">
    <property type="entry name" value="REGULATOR OF RPOS"/>
    <property type="match status" value="1"/>
</dbReference>
<dbReference type="SUPFAM" id="SSF52172">
    <property type="entry name" value="CheY-like"/>
    <property type="match status" value="1"/>
</dbReference>
<keyword evidence="3" id="KW-0805">Transcription regulation</keyword>
<dbReference type="InterPro" id="IPR039420">
    <property type="entry name" value="WalR-like"/>
</dbReference>
<dbReference type="RefSeq" id="WP_017449963.1">
    <property type="nucleotide sequence ID" value="NZ_CP008956.1"/>
</dbReference>
<protein>
    <submittedName>
        <fullName evidence="8">Response regulator</fullName>
    </submittedName>
</protein>
<evidence type="ECO:0000313" key="8">
    <source>
        <dbReference type="EMBL" id="QJQ03542.1"/>
    </source>
</evidence>
<dbReference type="EMBL" id="CP008956">
    <property type="protein sequence ID" value="QJQ03542.1"/>
    <property type="molecule type" value="Genomic_DNA"/>
</dbReference>
<evidence type="ECO:0000256" key="5">
    <source>
        <dbReference type="ARBA" id="ARBA00023163"/>
    </source>
</evidence>
<keyword evidence="5" id="KW-0804">Transcription</keyword>
<dbReference type="GO" id="GO:0032993">
    <property type="term" value="C:protein-DNA complex"/>
    <property type="evidence" value="ECO:0007669"/>
    <property type="project" value="TreeGrafter"/>
</dbReference>
<evidence type="ECO:0000256" key="1">
    <source>
        <dbReference type="ARBA" id="ARBA00022553"/>
    </source>
</evidence>
<dbReference type="Gene3D" id="3.40.50.2300">
    <property type="match status" value="1"/>
</dbReference>
<keyword evidence="2" id="KW-0902">Two-component regulatory system</keyword>
<dbReference type="GO" id="GO:0006355">
    <property type="term" value="P:regulation of DNA-templated transcription"/>
    <property type="evidence" value="ECO:0007669"/>
    <property type="project" value="TreeGrafter"/>
</dbReference>
<dbReference type="SMART" id="SM00448">
    <property type="entry name" value="REC"/>
    <property type="match status" value="1"/>
</dbReference>
<evidence type="ECO:0000256" key="2">
    <source>
        <dbReference type="ARBA" id="ARBA00023012"/>
    </source>
</evidence>
<evidence type="ECO:0000256" key="3">
    <source>
        <dbReference type="ARBA" id="ARBA00023015"/>
    </source>
</evidence>
<name>A0A6M4A1J8_9BURK</name>
<reference evidence="8 9" key="1">
    <citation type="journal article" date="2012" name="J. Bacteriol.">
        <title>Genome sequence of the pathogenic Herbaspirillum seropedicae strain Os34, isolated from rice roots.</title>
        <authorList>
            <person name="Ye W."/>
            <person name="Ye S."/>
            <person name="Liu J."/>
            <person name="Chang S."/>
            <person name="Chen M."/>
            <person name="Zhu B."/>
            <person name="Guo L."/>
            <person name="An Q."/>
        </authorList>
    </citation>
    <scope>NUCLEOTIDE SEQUENCE [LARGE SCALE GENOMIC DNA]</scope>
    <source>
        <strain evidence="8 9">Os34</strain>
    </source>
</reference>
<dbReference type="AlphaFoldDB" id="A0A6M4A1J8"/>
<keyword evidence="4" id="KW-0238">DNA-binding</keyword>
<dbReference type="PANTHER" id="PTHR48111:SF1">
    <property type="entry name" value="TWO-COMPONENT RESPONSE REGULATOR ORR33"/>
    <property type="match status" value="1"/>
</dbReference>
<dbReference type="GO" id="GO:0000976">
    <property type="term" value="F:transcription cis-regulatory region binding"/>
    <property type="evidence" value="ECO:0007669"/>
    <property type="project" value="TreeGrafter"/>
</dbReference>
<evidence type="ECO:0000313" key="9">
    <source>
        <dbReference type="Proteomes" id="UP000501648"/>
    </source>
</evidence>
<evidence type="ECO:0000259" key="7">
    <source>
        <dbReference type="PROSITE" id="PS50110"/>
    </source>
</evidence>
<dbReference type="GO" id="GO:0000156">
    <property type="term" value="F:phosphorelay response regulator activity"/>
    <property type="evidence" value="ECO:0007669"/>
    <property type="project" value="TreeGrafter"/>
</dbReference>
<dbReference type="Proteomes" id="UP000501648">
    <property type="component" value="Chromosome"/>
</dbReference>
<evidence type="ECO:0000256" key="6">
    <source>
        <dbReference type="PROSITE-ProRule" id="PRU00169"/>
    </source>
</evidence>